<reference evidence="7" key="1">
    <citation type="journal article" date="2023" name="IScience">
        <title>Live-bearing cockroach genome reveals convergent evolutionary mechanisms linked to viviparity in insects and beyond.</title>
        <authorList>
            <person name="Fouks B."/>
            <person name="Harrison M.C."/>
            <person name="Mikhailova A.A."/>
            <person name="Marchal E."/>
            <person name="English S."/>
            <person name="Carruthers M."/>
            <person name="Jennings E.C."/>
            <person name="Chiamaka E.L."/>
            <person name="Frigard R.A."/>
            <person name="Pippel M."/>
            <person name="Attardo G.M."/>
            <person name="Benoit J.B."/>
            <person name="Bornberg-Bauer E."/>
            <person name="Tobe S.S."/>
        </authorList>
    </citation>
    <scope>NUCLEOTIDE SEQUENCE</scope>
    <source>
        <strain evidence="7">Stay&amp;Tobe</strain>
    </source>
</reference>
<dbReference type="InterPro" id="IPR020846">
    <property type="entry name" value="MFS_dom"/>
</dbReference>
<organism evidence="7 8">
    <name type="scientific">Diploptera punctata</name>
    <name type="common">Pacific beetle cockroach</name>
    <dbReference type="NCBI Taxonomy" id="6984"/>
    <lineage>
        <taxon>Eukaryota</taxon>
        <taxon>Metazoa</taxon>
        <taxon>Ecdysozoa</taxon>
        <taxon>Arthropoda</taxon>
        <taxon>Hexapoda</taxon>
        <taxon>Insecta</taxon>
        <taxon>Pterygota</taxon>
        <taxon>Neoptera</taxon>
        <taxon>Polyneoptera</taxon>
        <taxon>Dictyoptera</taxon>
        <taxon>Blattodea</taxon>
        <taxon>Blaberoidea</taxon>
        <taxon>Blaberidae</taxon>
        <taxon>Diplopterinae</taxon>
        <taxon>Diploptera</taxon>
    </lineage>
</organism>
<proteinExistence type="predicted"/>
<evidence type="ECO:0000256" key="2">
    <source>
        <dbReference type="ARBA" id="ARBA00022692"/>
    </source>
</evidence>
<feature type="transmembrane region" description="Helical" evidence="5">
    <location>
        <begin position="74"/>
        <end position="90"/>
    </location>
</feature>
<dbReference type="EMBL" id="JASPKZ010002710">
    <property type="protein sequence ID" value="KAJ9594878.1"/>
    <property type="molecule type" value="Genomic_DNA"/>
</dbReference>
<evidence type="ECO:0000313" key="7">
    <source>
        <dbReference type="EMBL" id="KAJ9594878.1"/>
    </source>
</evidence>
<dbReference type="InterPro" id="IPR050549">
    <property type="entry name" value="MFS_Trehalose_Transporter"/>
</dbReference>
<dbReference type="InterPro" id="IPR005829">
    <property type="entry name" value="Sugar_transporter_CS"/>
</dbReference>
<evidence type="ECO:0000259" key="6">
    <source>
        <dbReference type="PROSITE" id="PS50850"/>
    </source>
</evidence>
<name>A0AAD8ABG2_DIPPU</name>
<dbReference type="PROSITE" id="PS00217">
    <property type="entry name" value="SUGAR_TRANSPORT_2"/>
    <property type="match status" value="1"/>
</dbReference>
<dbReference type="GO" id="GO:0022857">
    <property type="term" value="F:transmembrane transporter activity"/>
    <property type="evidence" value="ECO:0007669"/>
    <property type="project" value="InterPro"/>
</dbReference>
<dbReference type="InterPro" id="IPR005828">
    <property type="entry name" value="MFS_sugar_transport-like"/>
</dbReference>
<dbReference type="SUPFAM" id="SSF103473">
    <property type="entry name" value="MFS general substrate transporter"/>
    <property type="match status" value="1"/>
</dbReference>
<keyword evidence="8" id="KW-1185">Reference proteome</keyword>
<feature type="domain" description="Major facilitator superfamily (MFS) profile" evidence="6">
    <location>
        <begin position="1"/>
        <end position="329"/>
    </location>
</feature>
<protein>
    <recommendedName>
        <fullName evidence="6">Major facilitator superfamily (MFS) profile domain-containing protein</fullName>
    </recommendedName>
</protein>
<dbReference type="Gene3D" id="1.20.1250.20">
    <property type="entry name" value="MFS general substrate transporter like domains"/>
    <property type="match status" value="1"/>
</dbReference>
<feature type="transmembrane region" description="Helical" evidence="5">
    <location>
        <begin position="163"/>
        <end position="186"/>
    </location>
</feature>
<dbReference type="InterPro" id="IPR036259">
    <property type="entry name" value="MFS_trans_sf"/>
</dbReference>
<dbReference type="Proteomes" id="UP001233999">
    <property type="component" value="Unassembled WGS sequence"/>
</dbReference>
<reference evidence="7" key="2">
    <citation type="submission" date="2023-05" db="EMBL/GenBank/DDBJ databases">
        <authorList>
            <person name="Fouks B."/>
        </authorList>
    </citation>
    <scope>NUCLEOTIDE SEQUENCE</scope>
    <source>
        <strain evidence="7">Stay&amp;Tobe</strain>
        <tissue evidence="7">Testes</tissue>
    </source>
</reference>
<feature type="transmembrane region" description="Helical" evidence="5">
    <location>
        <begin position="47"/>
        <end position="67"/>
    </location>
</feature>
<dbReference type="Pfam" id="PF00083">
    <property type="entry name" value="Sugar_tr"/>
    <property type="match status" value="1"/>
</dbReference>
<sequence length="329" mass="36529">MVPQILASVACNFVLLDLNSCLGYPTIIIAQLTKSGEIPLSESQASWLGSIAYICQPFGSLSSGLLVEWLGRKRFMLLLNIPFLTGWLLMCFAPSYPVLVLASVIIGVTIGLTEAPINSYIGEVCQPEIRGIMTSCAGVFYQCGFFVEYLLGSLTTWRKTAGISAAIPIFTAIYIFLVPEAPIWLVSKGRIKEAENALCWLRGWVEPSAVKQELTELIRYHEDTKLTSSNPAAGNAAYLNPSFVQDNGRADNKVTTVVVADASQNVERRLWSEMKERIRDIMQPPTLRPLLLVIPFFFFIHFSGLTSIRPFMVQVFKEFDMPISGEWAA</sequence>
<dbReference type="GO" id="GO:0016020">
    <property type="term" value="C:membrane"/>
    <property type="evidence" value="ECO:0007669"/>
    <property type="project" value="UniProtKB-SubCell"/>
</dbReference>
<dbReference type="PANTHER" id="PTHR48021:SF39">
    <property type="entry name" value="MAJOR FACILITATOR SUPERFAMILY (MFS) PROFILE DOMAIN-CONTAINING PROTEIN"/>
    <property type="match status" value="1"/>
</dbReference>
<evidence type="ECO:0000256" key="5">
    <source>
        <dbReference type="SAM" id="Phobius"/>
    </source>
</evidence>
<evidence type="ECO:0000256" key="4">
    <source>
        <dbReference type="ARBA" id="ARBA00023136"/>
    </source>
</evidence>
<keyword evidence="2 5" id="KW-0812">Transmembrane</keyword>
<feature type="transmembrane region" description="Helical" evidence="5">
    <location>
        <begin position="289"/>
        <end position="312"/>
    </location>
</feature>
<keyword evidence="3 5" id="KW-1133">Transmembrane helix</keyword>
<accession>A0AAD8ABG2</accession>
<evidence type="ECO:0000313" key="8">
    <source>
        <dbReference type="Proteomes" id="UP001233999"/>
    </source>
</evidence>
<feature type="transmembrane region" description="Helical" evidence="5">
    <location>
        <begin position="129"/>
        <end position="151"/>
    </location>
</feature>
<comment type="caution">
    <text evidence="7">The sequence shown here is derived from an EMBL/GenBank/DDBJ whole genome shotgun (WGS) entry which is preliminary data.</text>
</comment>
<evidence type="ECO:0000256" key="3">
    <source>
        <dbReference type="ARBA" id="ARBA00022989"/>
    </source>
</evidence>
<dbReference type="AlphaFoldDB" id="A0AAD8ABG2"/>
<evidence type="ECO:0000256" key="1">
    <source>
        <dbReference type="ARBA" id="ARBA00004141"/>
    </source>
</evidence>
<dbReference type="PANTHER" id="PTHR48021">
    <property type="match status" value="1"/>
</dbReference>
<dbReference type="PROSITE" id="PS50850">
    <property type="entry name" value="MFS"/>
    <property type="match status" value="1"/>
</dbReference>
<feature type="non-terminal residue" evidence="7">
    <location>
        <position position="329"/>
    </location>
</feature>
<keyword evidence="4 5" id="KW-0472">Membrane</keyword>
<gene>
    <name evidence="7" type="ORF">L9F63_013839</name>
</gene>
<comment type="subcellular location">
    <subcellularLocation>
        <location evidence="1">Membrane</location>
        <topology evidence="1">Multi-pass membrane protein</topology>
    </subcellularLocation>
</comment>
<feature type="transmembrane region" description="Helical" evidence="5">
    <location>
        <begin position="96"/>
        <end position="117"/>
    </location>
</feature>